<dbReference type="InterPro" id="IPR017804">
    <property type="entry name" value="MeTrfase_EgtD-like"/>
</dbReference>
<sequence length="340" mass="38518">MYTVDHMGPRYLRQALAEDVRTGLTSVPKWLPPKWFYDAAGSELFSRITRLPEYYPSRRELALLREHAREIAALTEAENLVELGSGTSEKTTLLLDALTSEGTLKTYTPVDVDGTTLEAAAQRVAAAYPGLAIWAVRADFERHLSLLPRIGRRLVAFLGGTLGNMDEEGRASFLTELRATLSPGDCLLLGADLVKDTGRLVAAYDDAEGVTAAFNRNVLSVMNRELGADFVPEAFEHVALYDARLNRIEMRLRAVRHTRVRFRELDLVVTFKAGEETRTEISSKFYRYRLEREVERAGYTPVRWYSDPAQDFALFLAQVPRRPGEDRPPEYRSRRARHHT</sequence>
<keyword evidence="6" id="KW-1185">Reference proteome</keyword>
<dbReference type="PANTHER" id="PTHR43397:SF1">
    <property type="entry name" value="ERGOTHIONEINE BIOSYNTHESIS PROTEIN 1"/>
    <property type="match status" value="1"/>
</dbReference>
<feature type="domain" description="Histidine-specific methyltransferase SAM-dependent" evidence="4">
    <location>
        <begin position="17"/>
        <end position="318"/>
    </location>
</feature>
<dbReference type="OrthoDB" id="5289726at2"/>
<name>A0A367F8C4_9ACTN</name>
<gene>
    <name evidence="5" type="primary">egtD</name>
    <name evidence="5" type="ORF">DQ384_29450</name>
</gene>
<organism evidence="5 6">
    <name type="scientific">Sphaerisporangium album</name>
    <dbReference type="NCBI Taxonomy" id="509200"/>
    <lineage>
        <taxon>Bacteria</taxon>
        <taxon>Bacillati</taxon>
        <taxon>Actinomycetota</taxon>
        <taxon>Actinomycetes</taxon>
        <taxon>Streptosporangiales</taxon>
        <taxon>Streptosporangiaceae</taxon>
        <taxon>Sphaerisporangium</taxon>
    </lineage>
</organism>
<dbReference type="Gene3D" id="3.40.50.150">
    <property type="entry name" value="Vaccinia Virus protein VP39"/>
    <property type="match status" value="1"/>
</dbReference>
<evidence type="ECO:0000259" key="4">
    <source>
        <dbReference type="Pfam" id="PF10017"/>
    </source>
</evidence>
<dbReference type="SUPFAM" id="SSF53335">
    <property type="entry name" value="S-adenosyl-L-methionine-dependent methyltransferases"/>
    <property type="match status" value="1"/>
</dbReference>
<dbReference type="InterPro" id="IPR051128">
    <property type="entry name" value="EgtD_Methyltrsf_superfamily"/>
</dbReference>
<dbReference type="InterPro" id="IPR019257">
    <property type="entry name" value="MeTrfase_dom"/>
</dbReference>
<dbReference type="InterPro" id="IPR029063">
    <property type="entry name" value="SAM-dependent_MTases_sf"/>
</dbReference>
<dbReference type="PIRSF" id="PIRSF018005">
    <property type="entry name" value="UCP018005"/>
    <property type="match status" value="1"/>
</dbReference>
<evidence type="ECO:0000256" key="1">
    <source>
        <dbReference type="ARBA" id="ARBA00022603"/>
    </source>
</evidence>
<protein>
    <submittedName>
        <fullName evidence="5">L-histidine N(Alpha)-methyltransferase</fullName>
        <ecNumber evidence="5">2.1.1.44</ecNumber>
    </submittedName>
</protein>
<evidence type="ECO:0000313" key="5">
    <source>
        <dbReference type="EMBL" id="RCG26604.1"/>
    </source>
</evidence>
<reference evidence="5 6" key="1">
    <citation type="submission" date="2018-06" db="EMBL/GenBank/DDBJ databases">
        <title>Sphaerisporangium craniellae sp. nov., isolated from a marine sponge in the South China Sea.</title>
        <authorList>
            <person name="Li L."/>
        </authorList>
    </citation>
    <scope>NUCLEOTIDE SEQUENCE [LARGE SCALE GENOMIC DNA]</scope>
    <source>
        <strain evidence="5 6">CCTCC AA 208026</strain>
    </source>
</reference>
<dbReference type="EMBL" id="QOIL01000019">
    <property type="protein sequence ID" value="RCG26604.1"/>
    <property type="molecule type" value="Genomic_DNA"/>
</dbReference>
<keyword evidence="1 5" id="KW-0489">Methyltransferase</keyword>
<dbReference type="AlphaFoldDB" id="A0A367F8C4"/>
<dbReference type="Pfam" id="PF10017">
    <property type="entry name" value="Methyltransf_33"/>
    <property type="match status" value="1"/>
</dbReference>
<evidence type="ECO:0000256" key="3">
    <source>
        <dbReference type="SAM" id="MobiDB-lite"/>
    </source>
</evidence>
<dbReference type="EC" id="2.1.1.44" evidence="5"/>
<dbReference type="InterPro" id="IPR035094">
    <property type="entry name" value="EgtD"/>
</dbReference>
<comment type="caution">
    <text evidence="5">The sequence shown here is derived from an EMBL/GenBank/DDBJ whole genome shotgun (WGS) entry which is preliminary data.</text>
</comment>
<dbReference type="GO" id="GO:0052706">
    <property type="term" value="F:L-histidine N(alpha)-methyltransferase activity"/>
    <property type="evidence" value="ECO:0007669"/>
    <property type="project" value="UniProtKB-EC"/>
</dbReference>
<proteinExistence type="predicted"/>
<accession>A0A367F8C4</accession>
<feature type="compositionally biased region" description="Basic and acidic residues" evidence="3">
    <location>
        <begin position="322"/>
        <end position="333"/>
    </location>
</feature>
<evidence type="ECO:0000256" key="2">
    <source>
        <dbReference type="ARBA" id="ARBA00022679"/>
    </source>
</evidence>
<feature type="region of interest" description="Disordered" evidence="3">
    <location>
        <begin position="321"/>
        <end position="340"/>
    </location>
</feature>
<dbReference type="Proteomes" id="UP000253094">
    <property type="component" value="Unassembled WGS sequence"/>
</dbReference>
<keyword evidence="2 5" id="KW-0808">Transferase</keyword>
<evidence type="ECO:0000313" key="6">
    <source>
        <dbReference type="Proteomes" id="UP000253094"/>
    </source>
</evidence>
<dbReference type="GO" id="GO:0032259">
    <property type="term" value="P:methylation"/>
    <property type="evidence" value="ECO:0007669"/>
    <property type="project" value="UniProtKB-KW"/>
</dbReference>
<dbReference type="NCBIfam" id="TIGR03438">
    <property type="entry name" value="egtD_ergothio"/>
    <property type="match status" value="1"/>
</dbReference>
<dbReference type="PANTHER" id="PTHR43397">
    <property type="entry name" value="ERGOTHIONEINE BIOSYNTHESIS PROTEIN 1"/>
    <property type="match status" value="1"/>
</dbReference>